<dbReference type="Pfam" id="PF21694">
    <property type="entry name" value="DNA_pol3_delta_C"/>
    <property type="match status" value="1"/>
</dbReference>
<evidence type="ECO:0000313" key="10">
    <source>
        <dbReference type="Proteomes" id="UP000315389"/>
    </source>
</evidence>
<dbReference type="InterPro" id="IPR008921">
    <property type="entry name" value="DNA_pol3_clamp-load_cplx_C"/>
</dbReference>
<dbReference type="GO" id="GO:0003677">
    <property type="term" value="F:DNA binding"/>
    <property type="evidence" value="ECO:0007669"/>
    <property type="project" value="InterPro"/>
</dbReference>
<evidence type="ECO:0000256" key="4">
    <source>
        <dbReference type="ARBA" id="ARBA00022705"/>
    </source>
</evidence>
<dbReference type="Gene3D" id="3.40.50.300">
    <property type="entry name" value="P-loop containing nucleotide triphosphate hydrolases"/>
    <property type="match status" value="1"/>
</dbReference>
<comment type="caution">
    <text evidence="9">The sequence shown here is derived from an EMBL/GenBank/DDBJ whole genome shotgun (WGS) entry which is preliminary data.</text>
</comment>
<dbReference type="InterPro" id="IPR005790">
    <property type="entry name" value="DNA_polIII_delta"/>
</dbReference>
<keyword evidence="2" id="KW-0808">Transferase</keyword>
<keyword evidence="10" id="KW-1185">Reference proteome</keyword>
<evidence type="ECO:0000313" key="9">
    <source>
        <dbReference type="EMBL" id="TQL64159.1"/>
    </source>
</evidence>
<reference evidence="9 10" key="1">
    <citation type="submission" date="2019-06" db="EMBL/GenBank/DDBJ databases">
        <title>Sequencing the genomes of 1000 actinobacteria strains.</title>
        <authorList>
            <person name="Klenk H.-P."/>
        </authorList>
    </citation>
    <scope>NUCLEOTIDE SEQUENCE [LARGE SCALE GENOMIC DNA]</scope>
    <source>
        <strain evidence="9 10">DSM 4813</strain>
    </source>
</reference>
<dbReference type="PANTHER" id="PTHR34388">
    <property type="entry name" value="DNA POLYMERASE III SUBUNIT DELTA"/>
    <property type="match status" value="1"/>
</dbReference>
<evidence type="ECO:0000256" key="7">
    <source>
        <dbReference type="ARBA" id="ARBA00049244"/>
    </source>
</evidence>
<evidence type="ECO:0000256" key="5">
    <source>
        <dbReference type="ARBA" id="ARBA00022932"/>
    </source>
</evidence>
<proteinExistence type="inferred from homology"/>
<name>A0A542ZV29_RARFA</name>
<dbReference type="NCBIfam" id="TIGR01128">
    <property type="entry name" value="holA"/>
    <property type="match status" value="1"/>
</dbReference>
<organism evidence="9 10">
    <name type="scientific">Rarobacter faecitabidus</name>
    <dbReference type="NCBI Taxonomy" id="13243"/>
    <lineage>
        <taxon>Bacteria</taxon>
        <taxon>Bacillati</taxon>
        <taxon>Actinomycetota</taxon>
        <taxon>Actinomycetes</taxon>
        <taxon>Micrococcales</taxon>
        <taxon>Rarobacteraceae</taxon>
        <taxon>Rarobacter</taxon>
    </lineage>
</organism>
<keyword evidence="4" id="KW-0235">DNA replication</keyword>
<dbReference type="Proteomes" id="UP000315389">
    <property type="component" value="Unassembled WGS sequence"/>
</dbReference>
<feature type="domain" description="DNA polymerase III delta subunit-like C-terminal" evidence="8">
    <location>
        <begin position="200"/>
        <end position="313"/>
    </location>
</feature>
<evidence type="ECO:0000256" key="3">
    <source>
        <dbReference type="ARBA" id="ARBA00022695"/>
    </source>
</evidence>
<comment type="similarity">
    <text evidence="6">Belongs to the DNA polymerase HolA subunit family.</text>
</comment>
<dbReference type="AlphaFoldDB" id="A0A542ZV29"/>
<protein>
    <recommendedName>
        <fullName evidence="1">DNA-directed DNA polymerase</fullName>
        <ecNumber evidence="1">2.7.7.7</ecNumber>
    </recommendedName>
</protein>
<dbReference type="EC" id="2.7.7.7" evidence="1"/>
<dbReference type="Gene3D" id="1.20.272.10">
    <property type="match status" value="1"/>
</dbReference>
<gene>
    <name evidence="9" type="ORF">FB461_0650</name>
</gene>
<dbReference type="GO" id="GO:0009360">
    <property type="term" value="C:DNA polymerase III complex"/>
    <property type="evidence" value="ECO:0007669"/>
    <property type="project" value="TreeGrafter"/>
</dbReference>
<evidence type="ECO:0000259" key="8">
    <source>
        <dbReference type="Pfam" id="PF21694"/>
    </source>
</evidence>
<dbReference type="SUPFAM" id="SSF48019">
    <property type="entry name" value="post-AAA+ oligomerization domain-like"/>
    <property type="match status" value="1"/>
</dbReference>
<accession>A0A542ZV29</accession>
<dbReference type="EMBL" id="VFOS01000001">
    <property type="protein sequence ID" value="TQL64159.1"/>
    <property type="molecule type" value="Genomic_DNA"/>
</dbReference>
<evidence type="ECO:0000256" key="1">
    <source>
        <dbReference type="ARBA" id="ARBA00012417"/>
    </source>
</evidence>
<dbReference type="InterPro" id="IPR048466">
    <property type="entry name" value="DNA_pol3_delta-like_C"/>
</dbReference>
<keyword evidence="5" id="KW-0239">DNA-directed DNA polymerase</keyword>
<comment type="catalytic activity">
    <reaction evidence="7">
        <text>DNA(n) + a 2'-deoxyribonucleoside 5'-triphosphate = DNA(n+1) + diphosphate</text>
        <dbReference type="Rhea" id="RHEA:22508"/>
        <dbReference type="Rhea" id="RHEA-COMP:17339"/>
        <dbReference type="Rhea" id="RHEA-COMP:17340"/>
        <dbReference type="ChEBI" id="CHEBI:33019"/>
        <dbReference type="ChEBI" id="CHEBI:61560"/>
        <dbReference type="ChEBI" id="CHEBI:173112"/>
        <dbReference type="EC" id="2.7.7.7"/>
    </reaction>
</comment>
<dbReference type="InterPro" id="IPR027417">
    <property type="entry name" value="P-loop_NTPase"/>
</dbReference>
<dbReference type="PANTHER" id="PTHR34388:SF1">
    <property type="entry name" value="DNA POLYMERASE III SUBUNIT DELTA"/>
    <property type="match status" value="1"/>
</dbReference>
<dbReference type="GO" id="GO:0003887">
    <property type="term" value="F:DNA-directed DNA polymerase activity"/>
    <property type="evidence" value="ECO:0007669"/>
    <property type="project" value="UniProtKB-KW"/>
</dbReference>
<dbReference type="RefSeq" id="WP_246045988.1">
    <property type="nucleotide sequence ID" value="NZ_BAAASV010000003.1"/>
</dbReference>
<dbReference type="GO" id="GO:0006261">
    <property type="term" value="P:DNA-templated DNA replication"/>
    <property type="evidence" value="ECO:0007669"/>
    <property type="project" value="TreeGrafter"/>
</dbReference>
<keyword evidence="3" id="KW-0548">Nucleotidyltransferase</keyword>
<evidence type="ECO:0000256" key="2">
    <source>
        <dbReference type="ARBA" id="ARBA00022679"/>
    </source>
</evidence>
<dbReference type="SUPFAM" id="SSF52540">
    <property type="entry name" value="P-loop containing nucleoside triphosphate hydrolases"/>
    <property type="match status" value="1"/>
</dbReference>
<sequence length="318" mass="33633">MATESELAPITLIQGAESVLVERAEHAIREAALDRHPSMERTSVDAAGYTAGTLAALASPSLFAEPRYIVIDELQAAPDELISDALRYLAAPEPDVYLVLIHRGGVRGKKLLDAMKKAGVPKLACDPLKKDADKLAFVMHEFKTAKRRATTEAAEALVNAVGSDLRELAAACTQLISDSEGMIDVTQVDRYYGGRVEVSSFRVADAAVAGRSQEAIVALRHAFATGADPVPLIATLAMKLRTLALVAGHNGSPAAAAKELGMAPWQVERARKDLRGWTPQALASAIIATAAADADVKGAARDPHFAVERAVLTIATRG</sequence>
<evidence type="ECO:0000256" key="6">
    <source>
        <dbReference type="ARBA" id="ARBA00034754"/>
    </source>
</evidence>